<keyword evidence="8" id="KW-0833">Ubl conjugation pathway</keyword>
<sequence>MVTIEQDIETYLQQLSQIHREEIGQMRAARRHKLLALLCFLFFIVLRLWVLAIYEKDFTLMTFCSLCTLATFHMWRRGTRENMSHDLQIAATLRELVAAMDLESGRGGSRGPGSSSFNGVGSQSKSRWQRFLWSEQGDSGGGIADNGKTQDDALQQPQEEESTPDEVDHQTNREAELCSICLCEYENCNSVVRLPCDHLFHDDCLDKWVQNNFRCPLCNEDLRSEEEIEQSAQANQSLIQIEEQRRLNDGGIMIFRF</sequence>
<keyword evidence="6" id="KW-0479">Metal-binding</keyword>
<reference evidence="16" key="1">
    <citation type="submission" date="2022-07" db="EMBL/GenBank/DDBJ databases">
        <title>Genome analysis of Parmales, a sister group of diatoms, reveals the evolutionary specialization of diatoms from phago-mixotrophs to photoautotrophs.</title>
        <authorList>
            <person name="Ban H."/>
            <person name="Sato S."/>
            <person name="Yoshikawa S."/>
            <person name="Kazumasa Y."/>
            <person name="Nakamura Y."/>
            <person name="Ichinomiya M."/>
            <person name="Saitoh K."/>
            <person name="Sato N."/>
            <person name="Blanc-Mathieu R."/>
            <person name="Endo H."/>
            <person name="Kuwata A."/>
            <person name="Ogata H."/>
        </authorList>
    </citation>
    <scope>NUCLEOTIDE SEQUENCE</scope>
</reference>
<comment type="subcellular location">
    <subcellularLocation>
        <location evidence="2">Membrane</location>
        <topology evidence="2">Multi-pass membrane protein</topology>
    </subcellularLocation>
</comment>
<accession>A0A9W7EBN3</accession>
<feature type="transmembrane region" description="Helical" evidence="14">
    <location>
        <begin position="58"/>
        <end position="75"/>
    </location>
</feature>
<feature type="region of interest" description="Disordered" evidence="13">
    <location>
        <begin position="140"/>
        <end position="170"/>
    </location>
</feature>
<evidence type="ECO:0000256" key="10">
    <source>
        <dbReference type="ARBA" id="ARBA00022989"/>
    </source>
</evidence>
<evidence type="ECO:0000259" key="15">
    <source>
        <dbReference type="PROSITE" id="PS50089"/>
    </source>
</evidence>
<keyword evidence="7 12" id="KW-0863">Zinc-finger</keyword>
<dbReference type="EC" id="2.3.2.27" evidence="3"/>
<keyword evidence="5 14" id="KW-0812">Transmembrane</keyword>
<protein>
    <recommendedName>
        <fullName evidence="3">RING-type E3 ubiquitin transferase</fullName>
        <ecNumber evidence="3">2.3.2.27</ecNumber>
    </recommendedName>
</protein>
<evidence type="ECO:0000256" key="2">
    <source>
        <dbReference type="ARBA" id="ARBA00004141"/>
    </source>
</evidence>
<dbReference type="SMART" id="SM00184">
    <property type="entry name" value="RING"/>
    <property type="match status" value="1"/>
</dbReference>
<dbReference type="Proteomes" id="UP001165082">
    <property type="component" value="Unassembled WGS sequence"/>
</dbReference>
<keyword evidence="9" id="KW-0862">Zinc</keyword>
<evidence type="ECO:0000256" key="6">
    <source>
        <dbReference type="ARBA" id="ARBA00022723"/>
    </source>
</evidence>
<dbReference type="AlphaFoldDB" id="A0A9W7EBN3"/>
<evidence type="ECO:0000256" key="8">
    <source>
        <dbReference type="ARBA" id="ARBA00022786"/>
    </source>
</evidence>
<name>A0A9W7EBN3_9STRA</name>
<comment type="caution">
    <text evidence="16">The sequence shown here is derived from an EMBL/GenBank/DDBJ whole genome shotgun (WGS) entry which is preliminary data.</text>
</comment>
<feature type="domain" description="RING-type" evidence="15">
    <location>
        <begin position="178"/>
        <end position="219"/>
    </location>
</feature>
<dbReference type="InterPro" id="IPR013083">
    <property type="entry name" value="Znf_RING/FYVE/PHD"/>
</dbReference>
<dbReference type="InterPro" id="IPR001841">
    <property type="entry name" value="Znf_RING"/>
</dbReference>
<dbReference type="GO" id="GO:0008270">
    <property type="term" value="F:zinc ion binding"/>
    <property type="evidence" value="ECO:0007669"/>
    <property type="project" value="UniProtKB-KW"/>
</dbReference>
<evidence type="ECO:0000256" key="4">
    <source>
        <dbReference type="ARBA" id="ARBA00022679"/>
    </source>
</evidence>
<evidence type="ECO:0000256" key="3">
    <source>
        <dbReference type="ARBA" id="ARBA00012483"/>
    </source>
</evidence>
<evidence type="ECO:0000313" key="17">
    <source>
        <dbReference type="Proteomes" id="UP001165082"/>
    </source>
</evidence>
<evidence type="ECO:0000256" key="5">
    <source>
        <dbReference type="ARBA" id="ARBA00022692"/>
    </source>
</evidence>
<feature type="transmembrane region" description="Helical" evidence="14">
    <location>
        <begin position="34"/>
        <end position="52"/>
    </location>
</feature>
<dbReference type="GO" id="GO:0006511">
    <property type="term" value="P:ubiquitin-dependent protein catabolic process"/>
    <property type="evidence" value="ECO:0007669"/>
    <property type="project" value="TreeGrafter"/>
</dbReference>
<keyword evidence="4" id="KW-0808">Transferase</keyword>
<keyword evidence="10 14" id="KW-1133">Transmembrane helix</keyword>
<dbReference type="PANTHER" id="PTHR45977">
    <property type="entry name" value="TARGET OF ERK KINASE MPK-1"/>
    <property type="match status" value="1"/>
</dbReference>
<dbReference type="PANTHER" id="PTHR45977:SF4">
    <property type="entry name" value="RING-TYPE DOMAIN-CONTAINING PROTEIN"/>
    <property type="match status" value="1"/>
</dbReference>
<keyword evidence="17" id="KW-1185">Reference proteome</keyword>
<dbReference type="Pfam" id="PF13639">
    <property type="entry name" value="zf-RING_2"/>
    <property type="match status" value="1"/>
</dbReference>
<evidence type="ECO:0000256" key="13">
    <source>
        <dbReference type="SAM" id="MobiDB-lite"/>
    </source>
</evidence>
<evidence type="ECO:0000256" key="7">
    <source>
        <dbReference type="ARBA" id="ARBA00022771"/>
    </source>
</evidence>
<dbReference type="EMBL" id="BRXZ01001478">
    <property type="protein sequence ID" value="GMH72140.1"/>
    <property type="molecule type" value="Genomic_DNA"/>
</dbReference>
<proteinExistence type="predicted"/>
<dbReference type="SUPFAM" id="SSF57850">
    <property type="entry name" value="RING/U-box"/>
    <property type="match status" value="1"/>
</dbReference>
<gene>
    <name evidence="16" type="ORF">TrRE_jg11991</name>
</gene>
<dbReference type="GO" id="GO:0061630">
    <property type="term" value="F:ubiquitin protein ligase activity"/>
    <property type="evidence" value="ECO:0007669"/>
    <property type="project" value="UniProtKB-EC"/>
</dbReference>
<keyword evidence="11 14" id="KW-0472">Membrane</keyword>
<feature type="region of interest" description="Disordered" evidence="13">
    <location>
        <begin position="104"/>
        <end position="123"/>
    </location>
</feature>
<dbReference type="GO" id="GO:0016567">
    <property type="term" value="P:protein ubiquitination"/>
    <property type="evidence" value="ECO:0007669"/>
    <property type="project" value="TreeGrafter"/>
</dbReference>
<dbReference type="Gene3D" id="3.30.40.10">
    <property type="entry name" value="Zinc/RING finger domain, C3HC4 (zinc finger)"/>
    <property type="match status" value="1"/>
</dbReference>
<evidence type="ECO:0000313" key="16">
    <source>
        <dbReference type="EMBL" id="GMH72140.1"/>
    </source>
</evidence>
<dbReference type="GO" id="GO:0016020">
    <property type="term" value="C:membrane"/>
    <property type="evidence" value="ECO:0007669"/>
    <property type="project" value="UniProtKB-SubCell"/>
</dbReference>
<evidence type="ECO:0000256" key="12">
    <source>
        <dbReference type="PROSITE-ProRule" id="PRU00175"/>
    </source>
</evidence>
<evidence type="ECO:0000256" key="1">
    <source>
        <dbReference type="ARBA" id="ARBA00000900"/>
    </source>
</evidence>
<organism evidence="16 17">
    <name type="scientific">Triparma retinervis</name>
    <dbReference type="NCBI Taxonomy" id="2557542"/>
    <lineage>
        <taxon>Eukaryota</taxon>
        <taxon>Sar</taxon>
        <taxon>Stramenopiles</taxon>
        <taxon>Ochrophyta</taxon>
        <taxon>Bolidophyceae</taxon>
        <taxon>Parmales</taxon>
        <taxon>Triparmaceae</taxon>
        <taxon>Triparma</taxon>
    </lineage>
</organism>
<dbReference type="PROSITE" id="PS50089">
    <property type="entry name" value="ZF_RING_2"/>
    <property type="match status" value="1"/>
</dbReference>
<comment type="catalytic activity">
    <reaction evidence="1">
        <text>S-ubiquitinyl-[E2 ubiquitin-conjugating enzyme]-L-cysteine + [acceptor protein]-L-lysine = [E2 ubiquitin-conjugating enzyme]-L-cysteine + N(6)-ubiquitinyl-[acceptor protein]-L-lysine.</text>
        <dbReference type="EC" id="2.3.2.27"/>
    </reaction>
</comment>
<dbReference type="OrthoDB" id="193236at2759"/>
<evidence type="ECO:0000256" key="9">
    <source>
        <dbReference type="ARBA" id="ARBA00022833"/>
    </source>
</evidence>
<evidence type="ECO:0000256" key="11">
    <source>
        <dbReference type="ARBA" id="ARBA00023136"/>
    </source>
</evidence>
<evidence type="ECO:0000256" key="14">
    <source>
        <dbReference type="SAM" id="Phobius"/>
    </source>
</evidence>